<feature type="signal peptide" evidence="1">
    <location>
        <begin position="1"/>
        <end position="28"/>
    </location>
</feature>
<proteinExistence type="predicted"/>
<reference evidence="2" key="1">
    <citation type="journal article" date="2020" name="Stud. Mycol.">
        <title>101 Dothideomycetes genomes: a test case for predicting lifestyles and emergence of pathogens.</title>
        <authorList>
            <person name="Haridas S."/>
            <person name="Albert R."/>
            <person name="Binder M."/>
            <person name="Bloem J."/>
            <person name="Labutti K."/>
            <person name="Salamov A."/>
            <person name="Andreopoulos B."/>
            <person name="Baker S."/>
            <person name="Barry K."/>
            <person name="Bills G."/>
            <person name="Bluhm B."/>
            <person name="Cannon C."/>
            <person name="Castanera R."/>
            <person name="Culley D."/>
            <person name="Daum C."/>
            <person name="Ezra D."/>
            <person name="Gonzalez J."/>
            <person name="Henrissat B."/>
            <person name="Kuo A."/>
            <person name="Liang C."/>
            <person name="Lipzen A."/>
            <person name="Lutzoni F."/>
            <person name="Magnuson J."/>
            <person name="Mondo S."/>
            <person name="Nolan M."/>
            <person name="Ohm R."/>
            <person name="Pangilinan J."/>
            <person name="Park H.-J."/>
            <person name="Ramirez L."/>
            <person name="Alfaro M."/>
            <person name="Sun H."/>
            <person name="Tritt A."/>
            <person name="Yoshinaga Y."/>
            <person name="Zwiers L.-H."/>
            <person name="Turgeon B."/>
            <person name="Goodwin S."/>
            <person name="Spatafora J."/>
            <person name="Crous P."/>
            <person name="Grigoriev I."/>
        </authorList>
    </citation>
    <scope>NUCLEOTIDE SEQUENCE</scope>
    <source>
        <strain evidence="2">CBS 116005</strain>
    </source>
</reference>
<evidence type="ECO:0008006" key="4">
    <source>
        <dbReference type="Google" id="ProtNLM"/>
    </source>
</evidence>
<evidence type="ECO:0000313" key="3">
    <source>
        <dbReference type="Proteomes" id="UP000799436"/>
    </source>
</evidence>
<evidence type="ECO:0000256" key="1">
    <source>
        <dbReference type="SAM" id="SignalP"/>
    </source>
</evidence>
<accession>A0A6G1L6W5</accession>
<name>A0A6G1L6W5_9PEZI</name>
<dbReference type="Proteomes" id="UP000799436">
    <property type="component" value="Unassembled WGS sequence"/>
</dbReference>
<keyword evidence="1" id="KW-0732">Signal</keyword>
<gene>
    <name evidence="2" type="ORF">EJ03DRAFT_121552</name>
</gene>
<dbReference type="EMBL" id="ML995845">
    <property type="protein sequence ID" value="KAF2768332.1"/>
    <property type="molecule type" value="Genomic_DNA"/>
</dbReference>
<feature type="chain" id="PRO_5026139105" description="Secreted protein" evidence="1">
    <location>
        <begin position="29"/>
        <end position="135"/>
    </location>
</feature>
<organism evidence="2 3">
    <name type="scientific">Teratosphaeria nubilosa</name>
    <dbReference type="NCBI Taxonomy" id="161662"/>
    <lineage>
        <taxon>Eukaryota</taxon>
        <taxon>Fungi</taxon>
        <taxon>Dikarya</taxon>
        <taxon>Ascomycota</taxon>
        <taxon>Pezizomycotina</taxon>
        <taxon>Dothideomycetes</taxon>
        <taxon>Dothideomycetidae</taxon>
        <taxon>Mycosphaerellales</taxon>
        <taxon>Teratosphaeriaceae</taxon>
        <taxon>Teratosphaeria</taxon>
    </lineage>
</organism>
<keyword evidence="3" id="KW-1185">Reference proteome</keyword>
<dbReference type="AlphaFoldDB" id="A0A6G1L6W5"/>
<sequence length="135" mass="15768">MRSRRGRGLRRRSVRWFALRLTIPVLSASLTAESECTCRVRYHPWPHVLAGSMPPRKIRMRNLLSSQVLRSNYHHQLVRHIPGSVHNETTDLEGNLRHSSDQIPISRSSCSRRLMLLWMHPKIEGYCQFCTILTI</sequence>
<protein>
    <recommendedName>
        <fullName evidence="4">Secreted protein</fullName>
    </recommendedName>
</protein>
<evidence type="ECO:0000313" key="2">
    <source>
        <dbReference type="EMBL" id="KAF2768332.1"/>
    </source>
</evidence>